<reference evidence="2" key="1">
    <citation type="submission" date="2021-07" db="EMBL/GenBank/DDBJ databases">
        <authorList>
            <person name="Catto M.A."/>
            <person name="Jacobson A."/>
            <person name="Kennedy G."/>
            <person name="Labadie P."/>
            <person name="Hunt B.G."/>
            <person name="Srinivasan R."/>
        </authorList>
    </citation>
    <scope>NUCLEOTIDE SEQUENCE</scope>
    <source>
        <strain evidence="2">PL_HMW_Pooled</strain>
        <tissue evidence="2">Head</tissue>
    </source>
</reference>
<organism evidence="2 3">
    <name type="scientific">Frankliniella fusca</name>
    <dbReference type="NCBI Taxonomy" id="407009"/>
    <lineage>
        <taxon>Eukaryota</taxon>
        <taxon>Metazoa</taxon>
        <taxon>Ecdysozoa</taxon>
        <taxon>Arthropoda</taxon>
        <taxon>Hexapoda</taxon>
        <taxon>Insecta</taxon>
        <taxon>Pterygota</taxon>
        <taxon>Neoptera</taxon>
        <taxon>Paraneoptera</taxon>
        <taxon>Thysanoptera</taxon>
        <taxon>Terebrantia</taxon>
        <taxon>Thripoidea</taxon>
        <taxon>Thripidae</taxon>
        <taxon>Frankliniella</taxon>
    </lineage>
</organism>
<reference evidence="2" key="2">
    <citation type="journal article" date="2023" name="BMC Genomics">
        <title>Pest status, molecular evolution, and epigenetic factors derived from the genome assembly of Frankliniella fusca, a thysanopteran phytovirus vector.</title>
        <authorList>
            <person name="Catto M.A."/>
            <person name="Labadie P.E."/>
            <person name="Jacobson A.L."/>
            <person name="Kennedy G.G."/>
            <person name="Srinivasan R."/>
            <person name="Hunt B.G."/>
        </authorList>
    </citation>
    <scope>NUCLEOTIDE SEQUENCE</scope>
    <source>
        <strain evidence="2">PL_HMW_Pooled</strain>
    </source>
</reference>
<feature type="signal peptide" evidence="1">
    <location>
        <begin position="1"/>
        <end position="18"/>
    </location>
</feature>
<gene>
    <name evidence="2" type="ORF">KUF71_022711</name>
</gene>
<keyword evidence="3" id="KW-1185">Reference proteome</keyword>
<accession>A0AAE1H1X5</accession>
<name>A0AAE1H1X5_9NEOP</name>
<protein>
    <submittedName>
        <fullName evidence="2">Endonuclease V</fullName>
    </submittedName>
</protein>
<proteinExistence type="predicted"/>
<dbReference type="GO" id="GO:0004519">
    <property type="term" value="F:endonuclease activity"/>
    <property type="evidence" value="ECO:0007669"/>
    <property type="project" value="UniProtKB-KW"/>
</dbReference>
<keyword evidence="2" id="KW-0378">Hydrolase</keyword>
<keyword evidence="2" id="KW-0540">Nuclease</keyword>
<feature type="chain" id="PRO_5041910092" evidence="1">
    <location>
        <begin position="19"/>
        <end position="191"/>
    </location>
</feature>
<evidence type="ECO:0000313" key="3">
    <source>
        <dbReference type="Proteomes" id="UP001219518"/>
    </source>
</evidence>
<keyword evidence="1" id="KW-0732">Signal</keyword>
<keyword evidence="2" id="KW-0255">Endonuclease</keyword>
<comment type="caution">
    <text evidence="2">The sequence shown here is derived from an EMBL/GenBank/DDBJ whole genome shotgun (WGS) entry which is preliminary data.</text>
</comment>
<sequence length="191" mass="21491">MADSNIVIVLLALSCSEGRRIQSFAGPYIVVPKKLYDCESYDSEKLAWTYKARATHYKPTQPLDPIRFTGNITGRALINDSSQVSFKLDIRSNNQWKHNALVLNFVKGTGCTTLFKAAPFVADFMGYLYSPIPCAMKPGFFAFRDMPVQIQFRNVPAFPYGEYRTHFEVKDYGGAYPLFCSSGEAMVIPKP</sequence>
<evidence type="ECO:0000256" key="1">
    <source>
        <dbReference type="SAM" id="SignalP"/>
    </source>
</evidence>
<dbReference type="Proteomes" id="UP001219518">
    <property type="component" value="Unassembled WGS sequence"/>
</dbReference>
<evidence type="ECO:0000313" key="2">
    <source>
        <dbReference type="EMBL" id="KAK3913257.1"/>
    </source>
</evidence>
<dbReference type="EMBL" id="JAHWGI010000315">
    <property type="protein sequence ID" value="KAK3913257.1"/>
    <property type="molecule type" value="Genomic_DNA"/>
</dbReference>
<dbReference type="AlphaFoldDB" id="A0AAE1H1X5"/>